<dbReference type="EMBL" id="FMSV02000127">
    <property type="protein sequence ID" value="SEH04859.1"/>
    <property type="molecule type" value="Genomic_DNA"/>
</dbReference>
<dbReference type="InterPro" id="IPR008965">
    <property type="entry name" value="CBM2/CBM3_carb-bd_dom_sf"/>
</dbReference>
<dbReference type="SUPFAM" id="SSF49384">
    <property type="entry name" value="Carbohydrate-binding domain"/>
    <property type="match status" value="1"/>
</dbReference>
<dbReference type="InterPro" id="IPR001919">
    <property type="entry name" value="CBD2"/>
</dbReference>
<dbReference type="Proteomes" id="UP000236724">
    <property type="component" value="Unassembled WGS sequence"/>
</dbReference>
<evidence type="ECO:0000313" key="12">
    <source>
        <dbReference type="Proteomes" id="UP000236724"/>
    </source>
</evidence>
<dbReference type="AlphaFoldDB" id="A0A1H6F6E3"/>
<organism evidence="11 12">
    <name type="scientific">Candidatus Venteria ishoeyi</name>
    <dbReference type="NCBI Taxonomy" id="1899563"/>
    <lineage>
        <taxon>Bacteria</taxon>
        <taxon>Pseudomonadati</taxon>
        <taxon>Pseudomonadota</taxon>
        <taxon>Gammaproteobacteria</taxon>
        <taxon>Thiotrichales</taxon>
        <taxon>Thiotrichaceae</taxon>
        <taxon>Venteria</taxon>
    </lineage>
</organism>
<evidence type="ECO:0000256" key="6">
    <source>
        <dbReference type="ARBA" id="ARBA00023326"/>
    </source>
</evidence>
<feature type="domain" description="CBM2" evidence="10">
    <location>
        <begin position="402"/>
        <end position="509"/>
    </location>
</feature>
<dbReference type="PANTHER" id="PTHR35923">
    <property type="entry name" value="MAJOR EXTRACELLULAR ENDOGLUCANASE"/>
    <property type="match status" value="1"/>
</dbReference>
<evidence type="ECO:0000313" key="11">
    <source>
        <dbReference type="EMBL" id="SEH04859.1"/>
    </source>
</evidence>
<keyword evidence="12" id="KW-1185">Reference proteome</keyword>
<dbReference type="RefSeq" id="WP_177428194.1">
    <property type="nucleotide sequence ID" value="NZ_FMSV02000127.1"/>
</dbReference>
<evidence type="ECO:0000256" key="2">
    <source>
        <dbReference type="ARBA" id="ARBA00022801"/>
    </source>
</evidence>
<keyword evidence="6 7" id="KW-0624">Polysaccharide degradation</keyword>
<dbReference type="GO" id="GO:0030247">
    <property type="term" value="F:polysaccharide binding"/>
    <property type="evidence" value="ECO:0007669"/>
    <property type="project" value="UniProtKB-UniRule"/>
</dbReference>
<dbReference type="PANTHER" id="PTHR35923:SF2">
    <property type="entry name" value="ENDOGLUCANASE"/>
    <property type="match status" value="1"/>
</dbReference>
<accession>A0A1H6F6E3</accession>
<dbReference type="Pfam" id="PF00150">
    <property type="entry name" value="Cellulase"/>
    <property type="match status" value="1"/>
</dbReference>
<reference evidence="11 12" key="1">
    <citation type="submission" date="2016-10" db="EMBL/GenBank/DDBJ databases">
        <authorList>
            <person name="de Groot N.N."/>
        </authorList>
    </citation>
    <scope>NUCLEOTIDE SEQUENCE [LARGE SCALE GENOMIC DNA]</scope>
    <source>
        <strain evidence="11">MBHS1</strain>
    </source>
</reference>
<evidence type="ECO:0000256" key="1">
    <source>
        <dbReference type="ARBA" id="ARBA00000966"/>
    </source>
</evidence>
<dbReference type="GO" id="GO:0008810">
    <property type="term" value="F:cellulase activity"/>
    <property type="evidence" value="ECO:0007669"/>
    <property type="project" value="UniProtKB-EC"/>
</dbReference>
<feature type="region of interest" description="Disordered" evidence="8">
    <location>
        <begin position="369"/>
        <end position="399"/>
    </location>
</feature>
<keyword evidence="3 7" id="KW-0136">Cellulose degradation</keyword>
<dbReference type="PROSITE" id="PS00659">
    <property type="entry name" value="GLYCOSYL_HYDROL_F5"/>
    <property type="match status" value="1"/>
</dbReference>
<feature type="signal peptide" evidence="9">
    <location>
        <begin position="1"/>
        <end position="24"/>
    </location>
</feature>
<evidence type="ECO:0000256" key="3">
    <source>
        <dbReference type="ARBA" id="ARBA00023001"/>
    </source>
</evidence>
<protein>
    <recommendedName>
        <fullName evidence="7">Endoglucanase</fullName>
        <ecNumber evidence="7">3.2.1.4</ecNumber>
    </recommendedName>
</protein>
<evidence type="ECO:0000259" key="10">
    <source>
        <dbReference type="PROSITE" id="PS51173"/>
    </source>
</evidence>
<gene>
    <name evidence="11" type="primary">engXCA</name>
    <name evidence="11" type="ORF">MBHS_00711</name>
</gene>
<evidence type="ECO:0000256" key="7">
    <source>
        <dbReference type="RuleBase" id="RU361153"/>
    </source>
</evidence>
<dbReference type="InterPro" id="IPR012291">
    <property type="entry name" value="CBM2_carb-bd_dom_sf"/>
</dbReference>
<comment type="catalytic activity">
    <reaction evidence="1 7">
        <text>Endohydrolysis of (1-&gt;4)-beta-D-glucosidic linkages in cellulose, lichenin and cereal beta-D-glucans.</text>
        <dbReference type="EC" id="3.2.1.4"/>
    </reaction>
</comment>
<dbReference type="Gene3D" id="3.20.20.80">
    <property type="entry name" value="Glycosidases"/>
    <property type="match status" value="1"/>
</dbReference>
<dbReference type="EC" id="3.2.1.4" evidence="7"/>
<dbReference type="InterPro" id="IPR017853">
    <property type="entry name" value="GH"/>
</dbReference>
<dbReference type="GO" id="GO:0030245">
    <property type="term" value="P:cellulose catabolic process"/>
    <property type="evidence" value="ECO:0007669"/>
    <property type="project" value="UniProtKB-KW"/>
</dbReference>
<evidence type="ECO:0000256" key="4">
    <source>
        <dbReference type="ARBA" id="ARBA00023277"/>
    </source>
</evidence>
<dbReference type="PROSITE" id="PS51173">
    <property type="entry name" value="CBM2"/>
    <property type="match status" value="1"/>
</dbReference>
<sequence length="595" mass="66050">MLCKISYSLIFSLVLVFYNTTVNAFSVDKGQLYNAQNQPIVLQGVNWFGFETQDHVVHGLWARNWQDMIGQIKTAGFNAVRLPFCPGTLQGVTPGAIDAQQNPDLQGLDSLQLLDKVIAELDKQGLYILLDHHRPDCKAISNLWYTDSYSEAQWLEDLSFVAQRYAGISHVIGIDLKNEPHGEATWGTGNVATDWNTAAEKAAAAVLAVNPHLLIFVEGVENNPQCSGAINHWWGGNLEPQACHPLAIPADKLVFSPHVYGPDVYAQDYFQAADFPENLPAIWDAHFGYLAAQGQAVVPGEFGGHYAPGSADQQWQDAFVSYLLNKNMRSFFYWSWNPNSGDTGGILNDDWQTLREDKLTLLRRLMTTDNSNTSEPVTEPVTDPAPETDPQTPPVTTPDFDSLIQNGTCAARYQIRSQWQQGMVVQVEIYNTGTQALSPWQLNWQFPADLRIDNYWNIALQNQNSLSAIPLAWNNMIPAGGKIEFGLQLGFAQAPTHLFLQPDLSCGQQQSTPEIPPLTDSRYTQGHADGIAYCQQNPAACGLSQCQDDSARYHPDSGALYLPQVQLTGHAEQGWEVHMQQHNGLFELRAILPVE</sequence>
<name>A0A1H6F6E3_9GAMM</name>
<dbReference type="Pfam" id="PF00553">
    <property type="entry name" value="CBM_2"/>
    <property type="match status" value="1"/>
</dbReference>
<evidence type="ECO:0000256" key="9">
    <source>
        <dbReference type="SAM" id="SignalP"/>
    </source>
</evidence>
<dbReference type="SMART" id="SM00637">
    <property type="entry name" value="CBD_II"/>
    <property type="match status" value="1"/>
</dbReference>
<keyword evidence="5 7" id="KW-0326">Glycosidase</keyword>
<keyword evidence="4 7" id="KW-0119">Carbohydrate metabolism</keyword>
<dbReference type="SUPFAM" id="SSF51445">
    <property type="entry name" value="(Trans)glycosidases"/>
    <property type="match status" value="1"/>
</dbReference>
<keyword evidence="2 7" id="KW-0378">Hydrolase</keyword>
<proteinExistence type="inferred from homology"/>
<comment type="similarity">
    <text evidence="7">Belongs to the glycosyl hydrolase 5 (cellulase A) family.</text>
</comment>
<evidence type="ECO:0000256" key="8">
    <source>
        <dbReference type="SAM" id="MobiDB-lite"/>
    </source>
</evidence>
<dbReference type="Gene3D" id="2.60.40.290">
    <property type="match status" value="1"/>
</dbReference>
<dbReference type="InterPro" id="IPR018087">
    <property type="entry name" value="Glyco_hydro_5_CS"/>
</dbReference>
<evidence type="ECO:0000256" key="5">
    <source>
        <dbReference type="ARBA" id="ARBA00023295"/>
    </source>
</evidence>
<keyword evidence="9" id="KW-0732">Signal</keyword>
<dbReference type="InterPro" id="IPR001547">
    <property type="entry name" value="Glyco_hydro_5"/>
</dbReference>
<feature type="chain" id="PRO_5014886710" description="Endoglucanase" evidence="9">
    <location>
        <begin position="25"/>
        <end position="595"/>
    </location>
</feature>